<evidence type="ECO:0000256" key="4">
    <source>
        <dbReference type="ARBA" id="ARBA00022989"/>
    </source>
</evidence>
<dbReference type="GeneID" id="16074299"/>
<dbReference type="KEGG" id="sre:PTSG_05142"/>
<keyword evidence="3 8" id="KW-0812">Transmembrane</keyword>
<dbReference type="AlphaFoldDB" id="F2UAM2"/>
<dbReference type="RefSeq" id="XP_004993720.1">
    <property type="nucleotide sequence ID" value="XM_004993663.1"/>
</dbReference>
<dbReference type="STRING" id="946362.F2UAM2"/>
<sequence length="418" mass="47302">MGGGGQQQQPAKERKEVLIDGMLYDVTSFRHPGGSIIKFLTNHGDATDAFHQFHLRSERAQKLLKVLPKRPAPKDVIAERGGNGQEGLAKAFAKLHSDLKAEGYFDPSMAEVAYRTLELVAIHALGAYFLMTATNVFSVIAGILCLAMGQGRCGWLMHEGGHYSMTGNVAIDKAFQIVLYGVGCGMSAGWWRSQHNRHHATPQKLQHDVDLETLPLVAFNTRIAERTKSPAVRAWLSMQHILFIPVSCLLVALGWQLFLHPRYMLRTKKKFEFMTLFVRYYLLFGVVLQGYTWPAAIAIYLLYNGLSASYIFTNFALSHTHLPVTNPDEYLHWVEYASKHTTNITSSALCDWWMAYLNYQIEHHLFPSMPQFRHPKIAGRVRKLFEDHGLVYDVRDYFACLDDTLSNLARVGNPDKAK</sequence>
<dbReference type="OMA" id="CGWWMHE"/>
<evidence type="ECO:0000259" key="10">
    <source>
        <dbReference type="Pfam" id="PF00487"/>
    </source>
</evidence>
<evidence type="ECO:0000256" key="5">
    <source>
        <dbReference type="ARBA" id="ARBA00023002"/>
    </source>
</evidence>
<dbReference type="InterPro" id="IPR036400">
    <property type="entry name" value="Cyt_B5-like_heme/steroid_sf"/>
</dbReference>
<dbReference type="Gene3D" id="3.10.120.10">
    <property type="entry name" value="Cytochrome b5-like heme/steroid binding domain"/>
    <property type="match status" value="1"/>
</dbReference>
<comment type="similarity">
    <text evidence="2">Belongs to the fatty acid desaturase type 1 family.</text>
</comment>
<proteinExistence type="inferred from homology"/>
<dbReference type="PIRSF" id="PIRSF015921">
    <property type="entry name" value="FA_sphinglp_des"/>
    <property type="match status" value="1"/>
</dbReference>
<feature type="transmembrane region" description="Helical" evidence="8">
    <location>
        <begin position="280"/>
        <end position="303"/>
    </location>
</feature>
<comment type="subcellular location">
    <subcellularLocation>
        <location evidence="1">Membrane</location>
        <topology evidence="1">Multi-pass membrane protein</topology>
    </subcellularLocation>
</comment>
<keyword evidence="5" id="KW-0560">Oxidoreductase</keyword>
<dbReference type="PANTHER" id="PTHR19353">
    <property type="entry name" value="FATTY ACID DESATURASE 2"/>
    <property type="match status" value="1"/>
</dbReference>
<dbReference type="InterPro" id="IPR012171">
    <property type="entry name" value="Fatty_acid_desaturase"/>
</dbReference>
<dbReference type="Pfam" id="PF00173">
    <property type="entry name" value="Cyt-b5"/>
    <property type="match status" value="1"/>
</dbReference>
<keyword evidence="7 8" id="KW-0472">Membrane</keyword>
<reference evidence="11" key="1">
    <citation type="submission" date="2009-08" db="EMBL/GenBank/DDBJ databases">
        <title>Annotation of Salpingoeca rosetta.</title>
        <authorList>
            <consortium name="The Broad Institute Genome Sequencing Platform"/>
            <person name="Russ C."/>
            <person name="Cuomo C."/>
            <person name="Burger G."/>
            <person name="Gray M.W."/>
            <person name="Holland P.W.H."/>
            <person name="King N."/>
            <person name="Lang F.B.F."/>
            <person name="Roger A.J."/>
            <person name="Ruiz-Trillo I."/>
            <person name="Young S.K."/>
            <person name="Zeng Q."/>
            <person name="Gargeya S."/>
            <person name="Alvarado L."/>
            <person name="Berlin A."/>
            <person name="Chapman S.B."/>
            <person name="Chen Z."/>
            <person name="Freedman E."/>
            <person name="Gellesch M."/>
            <person name="Goldberg J."/>
            <person name="Griggs A."/>
            <person name="Gujja S."/>
            <person name="Heilman E."/>
            <person name="Heiman D."/>
            <person name="Howarth C."/>
            <person name="Mehta T."/>
            <person name="Neiman D."/>
            <person name="Pearson M."/>
            <person name="Roberts A."/>
            <person name="Saif S."/>
            <person name="Shea T."/>
            <person name="Shenoy N."/>
            <person name="Sisk P."/>
            <person name="Stolte C."/>
            <person name="Sykes S."/>
            <person name="White J."/>
            <person name="Yandava C."/>
            <person name="Haas B."/>
            <person name="Nusbaum C."/>
            <person name="Birren B."/>
        </authorList>
    </citation>
    <scope>NUCLEOTIDE SEQUENCE [LARGE SCALE GENOMIC DNA]</scope>
    <source>
        <strain evidence="11">ATCC 50818</strain>
    </source>
</reference>
<evidence type="ECO:0000256" key="8">
    <source>
        <dbReference type="SAM" id="Phobius"/>
    </source>
</evidence>
<evidence type="ECO:0000256" key="6">
    <source>
        <dbReference type="ARBA" id="ARBA00023098"/>
    </source>
</evidence>
<dbReference type="InParanoid" id="F2UAM2"/>
<evidence type="ECO:0000256" key="7">
    <source>
        <dbReference type="ARBA" id="ARBA00023136"/>
    </source>
</evidence>
<evidence type="ECO:0000256" key="3">
    <source>
        <dbReference type="ARBA" id="ARBA00022692"/>
    </source>
</evidence>
<dbReference type="eggNOG" id="KOG4232">
    <property type="taxonomic scope" value="Eukaryota"/>
</dbReference>
<dbReference type="Pfam" id="PF00487">
    <property type="entry name" value="FA_desaturase"/>
    <property type="match status" value="1"/>
</dbReference>
<keyword evidence="6" id="KW-0443">Lipid metabolism</keyword>
<evidence type="ECO:0000259" key="9">
    <source>
        <dbReference type="Pfam" id="PF00173"/>
    </source>
</evidence>
<dbReference type="GO" id="GO:0016020">
    <property type="term" value="C:membrane"/>
    <property type="evidence" value="ECO:0007669"/>
    <property type="project" value="UniProtKB-SubCell"/>
</dbReference>
<dbReference type="SUPFAM" id="SSF55856">
    <property type="entry name" value="Cytochrome b5-like heme/steroid binding domain"/>
    <property type="match status" value="1"/>
</dbReference>
<name>F2UAM2_SALR5</name>
<dbReference type="Proteomes" id="UP000007799">
    <property type="component" value="Unassembled WGS sequence"/>
</dbReference>
<feature type="transmembrane region" description="Helical" evidence="8">
    <location>
        <begin position="125"/>
        <end position="149"/>
    </location>
</feature>
<dbReference type="CDD" id="cd03506">
    <property type="entry name" value="Delta6-FADS-like"/>
    <property type="match status" value="1"/>
</dbReference>
<gene>
    <name evidence="11" type="ORF">PTSG_05142</name>
</gene>
<organism evidence="12">
    <name type="scientific">Salpingoeca rosetta (strain ATCC 50818 / BSB-021)</name>
    <dbReference type="NCBI Taxonomy" id="946362"/>
    <lineage>
        <taxon>Eukaryota</taxon>
        <taxon>Choanoflagellata</taxon>
        <taxon>Craspedida</taxon>
        <taxon>Salpingoecidae</taxon>
        <taxon>Salpingoeca</taxon>
    </lineage>
</organism>
<evidence type="ECO:0000313" key="11">
    <source>
        <dbReference type="EMBL" id="EGD73438.1"/>
    </source>
</evidence>
<dbReference type="GO" id="GO:0016717">
    <property type="term" value="F:oxidoreductase activity, acting on paired donors, with oxidation of a pair of donors resulting in the reduction of molecular oxygen to two molecules of water"/>
    <property type="evidence" value="ECO:0007669"/>
    <property type="project" value="TreeGrafter"/>
</dbReference>
<feature type="domain" description="Cytochrome b5 heme-binding" evidence="9">
    <location>
        <begin position="12"/>
        <end position="65"/>
    </location>
</feature>
<protein>
    <submittedName>
        <fullName evidence="11">Delta-5 desaturase</fullName>
    </submittedName>
</protein>
<evidence type="ECO:0000256" key="2">
    <source>
        <dbReference type="ARBA" id="ARBA00009295"/>
    </source>
</evidence>
<feature type="transmembrane region" description="Helical" evidence="8">
    <location>
        <begin position="240"/>
        <end position="259"/>
    </location>
</feature>
<evidence type="ECO:0000313" key="12">
    <source>
        <dbReference type="Proteomes" id="UP000007799"/>
    </source>
</evidence>
<dbReference type="InterPro" id="IPR001199">
    <property type="entry name" value="Cyt_B5-like_heme/steroid-bd"/>
</dbReference>
<dbReference type="OrthoDB" id="260091at2759"/>
<keyword evidence="12" id="KW-1185">Reference proteome</keyword>
<dbReference type="InterPro" id="IPR005804">
    <property type="entry name" value="FA_desaturase_dom"/>
</dbReference>
<accession>F2UAM2</accession>
<keyword evidence="4 8" id="KW-1133">Transmembrane helix</keyword>
<dbReference type="EMBL" id="GL832966">
    <property type="protein sequence ID" value="EGD73438.1"/>
    <property type="molecule type" value="Genomic_DNA"/>
</dbReference>
<dbReference type="PANTHER" id="PTHR19353:SF88">
    <property type="entry name" value="DELTA(5) FATTY ACID DESATURASE FAT-4"/>
    <property type="match status" value="1"/>
</dbReference>
<feature type="domain" description="Fatty acid desaturase" evidence="10">
    <location>
        <begin position="141"/>
        <end position="394"/>
    </location>
</feature>
<evidence type="ECO:0000256" key="1">
    <source>
        <dbReference type="ARBA" id="ARBA00004141"/>
    </source>
</evidence>
<dbReference type="GO" id="GO:0006629">
    <property type="term" value="P:lipid metabolic process"/>
    <property type="evidence" value="ECO:0007669"/>
    <property type="project" value="UniProtKB-KW"/>
</dbReference>